<dbReference type="EMBL" id="BNBE01000003">
    <property type="protein sequence ID" value="GHG22895.1"/>
    <property type="molecule type" value="Genomic_DNA"/>
</dbReference>
<reference evidence="2" key="1">
    <citation type="journal article" date="2014" name="Int. J. Syst. Evol. Microbiol.">
        <title>Complete genome sequence of Corynebacterium casei LMG S-19264T (=DSM 44701T), isolated from a smear-ripened cheese.</title>
        <authorList>
            <consortium name="US DOE Joint Genome Institute (JGI-PGF)"/>
            <person name="Walter F."/>
            <person name="Albersmeier A."/>
            <person name="Kalinowski J."/>
            <person name="Ruckert C."/>
        </authorList>
    </citation>
    <scope>NUCLEOTIDE SEQUENCE</scope>
    <source>
        <strain evidence="2">JCM 4122</strain>
    </source>
</reference>
<dbReference type="CDD" id="cd00198">
    <property type="entry name" value="vWFA"/>
    <property type="match status" value="1"/>
</dbReference>
<evidence type="ECO:0000313" key="3">
    <source>
        <dbReference type="Proteomes" id="UP000632849"/>
    </source>
</evidence>
<dbReference type="SUPFAM" id="SSF53300">
    <property type="entry name" value="vWA-like"/>
    <property type="match status" value="1"/>
</dbReference>
<protein>
    <submittedName>
        <fullName evidence="2">Toxic cation resistance protein</fullName>
    </submittedName>
</protein>
<gene>
    <name evidence="2" type="ORF">GCM10017667_68660</name>
</gene>
<name>A0A919BWW9_STRFL</name>
<evidence type="ECO:0000259" key="1">
    <source>
        <dbReference type="Pfam" id="PF10138"/>
    </source>
</evidence>
<dbReference type="RefSeq" id="WP_229915776.1">
    <property type="nucleotide sequence ID" value="NZ_BNBE01000003.1"/>
</dbReference>
<dbReference type="AlphaFoldDB" id="A0A919BWW9"/>
<dbReference type="Proteomes" id="UP000632849">
    <property type="component" value="Unassembled WGS sequence"/>
</dbReference>
<keyword evidence="3" id="KW-1185">Reference proteome</keyword>
<sequence length="239" mass="26216">MATHSLQKTSAISLDKVAGTAPDLIDMYKDAETSLRRSDRLGGRAAVYLVIDRSRSMADFFTDGSVQRLSDQILSLSAHLDDDGKVPVGFFSTEMHTITRGRILRRPQAFVDVELGAHQGRIAQLHNSLGRMGGTHYRPAMEAVRAHYRASRAYKVGTPAFVVFQTDGAPQDAPATRDFLRSTQGENMRWQFVPFGEAGWFRFLHTLPGNTGVSAVGSDPLALSNAELYDRLVAGLPHA</sequence>
<evidence type="ECO:0000313" key="2">
    <source>
        <dbReference type="EMBL" id="GHG22895.1"/>
    </source>
</evidence>
<proteinExistence type="predicted"/>
<reference evidence="2" key="2">
    <citation type="submission" date="2020-09" db="EMBL/GenBank/DDBJ databases">
        <authorList>
            <person name="Sun Q."/>
            <person name="Ohkuma M."/>
        </authorList>
    </citation>
    <scope>NUCLEOTIDE SEQUENCE</scope>
    <source>
        <strain evidence="2">JCM 4122</strain>
    </source>
</reference>
<dbReference type="InterPro" id="IPR036465">
    <property type="entry name" value="vWFA_dom_sf"/>
</dbReference>
<dbReference type="InterPro" id="IPR019303">
    <property type="entry name" value="vWA_TerF_C"/>
</dbReference>
<accession>A0A919BWW9</accession>
<organism evidence="2 3">
    <name type="scientific">Streptomyces filamentosus</name>
    <name type="common">Streptomyces roseosporus</name>
    <dbReference type="NCBI Taxonomy" id="67294"/>
    <lineage>
        <taxon>Bacteria</taxon>
        <taxon>Bacillati</taxon>
        <taxon>Actinomycetota</taxon>
        <taxon>Actinomycetes</taxon>
        <taxon>Kitasatosporales</taxon>
        <taxon>Streptomycetaceae</taxon>
        <taxon>Streptomyces</taxon>
    </lineage>
</organism>
<dbReference type="Pfam" id="PF10138">
    <property type="entry name" value="vWA-TerF-like"/>
    <property type="match status" value="1"/>
</dbReference>
<dbReference type="Gene3D" id="3.40.50.410">
    <property type="entry name" value="von Willebrand factor, type A domain"/>
    <property type="match status" value="1"/>
</dbReference>
<feature type="domain" description="vWA found in TerF C terminus" evidence="1">
    <location>
        <begin position="44"/>
        <end position="237"/>
    </location>
</feature>
<comment type="caution">
    <text evidence="2">The sequence shown here is derived from an EMBL/GenBank/DDBJ whole genome shotgun (WGS) entry which is preliminary data.</text>
</comment>